<comment type="caution">
    <text evidence="2">The sequence shown here is derived from an EMBL/GenBank/DDBJ whole genome shotgun (WGS) entry which is preliminary data.</text>
</comment>
<keyword evidence="1" id="KW-0472">Membrane</keyword>
<evidence type="ECO:0000313" key="2">
    <source>
        <dbReference type="EMBL" id="PTQ76467.1"/>
    </source>
</evidence>
<dbReference type="RefSeq" id="WP_107803722.1">
    <property type="nucleotide sequence ID" value="NZ_QAOI01000017.1"/>
</dbReference>
<organism evidence="2 3">
    <name type="scientific">Nitrosomonas oligotropha</name>
    <dbReference type="NCBI Taxonomy" id="42354"/>
    <lineage>
        <taxon>Bacteria</taxon>
        <taxon>Pseudomonadati</taxon>
        <taxon>Pseudomonadota</taxon>
        <taxon>Betaproteobacteria</taxon>
        <taxon>Nitrosomonadales</taxon>
        <taxon>Nitrosomonadaceae</taxon>
        <taxon>Nitrosomonas</taxon>
    </lineage>
</organism>
<dbReference type="Pfam" id="PF10734">
    <property type="entry name" value="DUF2523"/>
    <property type="match status" value="1"/>
</dbReference>
<gene>
    <name evidence="2" type="ORF">C8R26_11760</name>
</gene>
<name>A0A2T5HY20_9PROT</name>
<reference evidence="2 3" key="1">
    <citation type="submission" date="2018-04" db="EMBL/GenBank/DDBJ databases">
        <title>Active sludge and wastewater microbial communities from Klosterneuburg, Austria.</title>
        <authorList>
            <person name="Wagner M."/>
        </authorList>
    </citation>
    <scope>NUCLEOTIDE SEQUENCE [LARGE SCALE GENOMIC DNA]</scope>
    <source>
        <strain evidence="2 3">Nm49</strain>
    </source>
</reference>
<evidence type="ECO:0000313" key="3">
    <source>
        <dbReference type="Proteomes" id="UP000244128"/>
    </source>
</evidence>
<dbReference type="AlphaFoldDB" id="A0A2T5HY20"/>
<sequence>MNILVPLGGFLSAAVGPLAKRVLSSLGLGYISYVILTTIIQQAIQYAKDQYLGLPSAVLGLAGLAGIGEGMGIITAAITFRIGFMAQRKVIGVLNK</sequence>
<keyword evidence="1" id="KW-1133">Transmembrane helix</keyword>
<accession>A0A2T5HY20</accession>
<evidence type="ECO:0000256" key="1">
    <source>
        <dbReference type="SAM" id="Phobius"/>
    </source>
</evidence>
<dbReference type="EMBL" id="QAOI01000017">
    <property type="protein sequence ID" value="PTQ76467.1"/>
    <property type="molecule type" value="Genomic_DNA"/>
</dbReference>
<protein>
    <submittedName>
        <fullName evidence="2">Uncharacterized protein DUF2523</fullName>
    </submittedName>
</protein>
<keyword evidence="1" id="KW-0812">Transmembrane</keyword>
<dbReference type="Proteomes" id="UP000244128">
    <property type="component" value="Unassembled WGS sequence"/>
</dbReference>
<dbReference type="InterPro" id="IPR019670">
    <property type="entry name" value="DUF2523"/>
</dbReference>
<proteinExistence type="predicted"/>
<feature type="transmembrane region" description="Helical" evidence="1">
    <location>
        <begin position="57"/>
        <end position="80"/>
    </location>
</feature>